<sequence>MSCTWGSLYFKFVSVAQESGSGRQFQNEPPRIRTPQF</sequence>
<gene>
    <name evidence="1" type="ordered locus">VIT_14s0066g01940</name>
</gene>
<proteinExistence type="predicted"/>
<name>F6HV34_VITVI</name>
<reference evidence="2" key="1">
    <citation type="journal article" date="2007" name="Nature">
        <title>The grapevine genome sequence suggests ancestral hexaploidization in major angiosperm phyla.</title>
        <authorList>
            <consortium name="The French-Italian Public Consortium for Grapevine Genome Characterization."/>
            <person name="Jaillon O."/>
            <person name="Aury J.-M."/>
            <person name="Noel B."/>
            <person name="Policriti A."/>
            <person name="Clepet C."/>
            <person name="Casagrande A."/>
            <person name="Choisne N."/>
            <person name="Aubourg S."/>
            <person name="Vitulo N."/>
            <person name="Jubin C."/>
            <person name="Vezzi A."/>
            <person name="Legeai F."/>
            <person name="Hugueney P."/>
            <person name="Dasilva C."/>
            <person name="Horner D."/>
            <person name="Mica E."/>
            <person name="Jublot D."/>
            <person name="Poulain J."/>
            <person name="Bruyere C."/>
            <person name="Billault A."/>
            <person name="Segurens B."/>
            <person name="Gouyvenoux M."/>
            <person name="Ugarte E."/>
            <person name="Cattonaro F."/>
            <person name="Anthouard V."/>
            <person name="Vico V."/>
            <person name="Del Fabbro C."/>
            <person name="Alaux M."/>
            <person name="Di Gaspero G."/>
            <person name="Dumas V."/>
            <person name="Felice N."/>
            <person name="Paillard S."/>
            <person name="Juman I."/>
            <person name="Moroldo M."/>
            <person name="Scalabrin S."/>
            <person name="Canaguier A."/>
            <person name="Le Clainche I."/>
            <person name="Malacrida G."/>
            <person name="Durand E."/>
            <person name="Pesole G."/>
            <person name="Laucou V."/>
            <person name="Chatelet P."/>
            <person name="Merdinoglu D."/>
            <person name="Delledonne M."/>
            <person name="Pezzotti M."/>
            <person name="Lecharny A."/>
            <person name="Scarpelli C."/>
            <person name="Artiguenave F."/>
            <person name="Pe M.E."/>
            <person name="Valle G."/>
            <person name="Morgante M."/>
            <person name="Caboche M."/>
            <person name="Adam-Blondon A.-F."/>
            <person name="Weissenbach J."/>
            <person name="Quetier F."/>
            <person name="Wincker P."/>
        </authorList>
    </citation>
    <scope>NUCLEOTIDE SEQUENCE [LARGE SCALE GENOMIC DNA]</scope>
    <source>
        <strain evidence="2">cv. Pinot noir / PN40024</strain>
    </source>
</reference>
<organism evidence="1 2">
    <name type="scientific">Vitis vinifera</name>
    <name type="common">Grape</name>
    <dbReference type="NCBI Taxonomy" id="29760"/>
    <lineage>
        <taxon>Eukaryota</taxon>
        <taxon>Viridiplantae</taxon>
        <taxon>Streptophyta</taxon>
        <taxon>Embryophyta</taxon>
        <taxon>Tracheophyta</taxon>
        <taxon>Spermatophyta</taxon>
        <taxon>Magnoliopsida</taxon>
        <taxon>eudicotyledons</taxon>
        <taxon>Gunneridae</taxon>
        <taxon>Pentapetalae</taxon>
        <taxon>rosids</taxon>
        <taxon>Vitales</taxon>
        <taxon>Vitaceae</taxon>
        <taxon>Viteae</taxon>
        <taxon>Vitis</taxon>
    </lineage>
</organism>
<evidence type="ECO:0000313" key="1">
    <source>
        <dbReference type="EMBL" id="CCB58552.1"/>
    </source>
</evidence>
<dbReference type="InParanoid" id="F6HV34"/>
<evidence type="ECO:0000313" key="2">
    <source>
        <dbReference type="Proteomes" id="UP000009183"/>
    </source>
</evidence>
<dbReference type="EMBL" id="FN596252">
    <property type="protein sequence ID" value="CCB58552.1"/>
    <property type="molecule type" value="Genomic_DNA"/>
</dbReference>
<dbReference type="Proteomes" id="UP000009183">
    <property type="component" value="Chromosome 14"/>
</dbReference>
<dbReference type="HOGENOM" id="CLU_3352100_0_0_1"/>
<dbReference type="AlphaFoldDB" id="F6HV34"/>
<accession>F6HV34</accession>
<dbReference type="PaxDb" id="29760-VIT_14s0066g01940.t01"/>
<protein>
    <submittedName>
        <fullName evidence="1">Uncharacterized protein</fullName>
    </submittedName>
</protein>
<keyword evidence="2" id="KW-1185">Reference proteome</keyword>